<protein>
    <recommendedName>
        <fullName evidence="1">VOC domain-containing protein</fullName>
    </recommendedName>
</protein>
<dbReference type="InterPro" id="IPR004360">
    <property type="entry name" value="Glyas_Fos-R_dOase_dom"/>
</dbReference>
<dbReference type="Proteomes" id="UP000477680">
    <property type="component" value="Chromosome"/>
</dbReference>
<organism evidence="2 3">
    <name type="scientific">Kineobactrum salinum</name>
    <dbReference type="NCBI Taxonomy" id="2708301"/>
    <lineage>
        <taxon>Bacteria</taxon>
        <taxon>Pseudomonadati</taxon>
        <taxon>Pseudomonadota</taxon>
        <taxon>Gammaproteobacteria</taxon>
        <taxon>Cellvibrionales</taxon>
        <taxon>Halieaceae</taxon>
        <taxon>Kineobactrum</taxon>
    </lineage>
</organism>
<evidence type="ECO:0000313" key="2">
    <source>
        <dbReference type="EMBL" id="QIB64909.1"/>
    </source>
</evidence>
<name>A0A6C0TZY8_9GAMM</name>
<sequence>MTDLHDIRYVRIGTDRLDESVEFATRILGLELVERNSQAAYLRGDDRDHNVCYVKGAGTGHVVGFEMASSGLLDLAATELEQAGYRVRHGSAAQCEQRRVMDMVQFEDPTGNCIELVARPAASGVRYFPSRDAGITSFSHVGLRTTDAATDETFWTQQLGAKVSDWIGDAALLRIDGVHHKVALFTSQVAGVHHVNFQVREVDDIMRSWYWLCEQGVRIAFGPGRHATSGARFLYFYGPDDMIYEYSCGVRIFTEEEERVHVPRQFPREATSYCTWGSKPDIAEFRAAEAAAAGDASNVG</sequence>
<dbReference type="PROSITE" id="PS51819">
    <property type="entry name" value="VOC"/>
    <property type="match status" value="2"/>
</dbReference>
<feature type="domain" description="VOC" evidence="1">
    <location>
        <begin position="137"/>
        <end position="249"/>
    </location>
</feature>
<dbReference type="Gene3D" id="3.10.180.10">
    <property type="entry name" value="2,3-Dihydroxybiphenyl 1,2-Dioxygenase, domain 1"/>
    <property type="match status" value="2"/>
</dbReference>
<gene>
    <name evidence="2" type="ORF">G3T16_05395</name>
</gene>
<dbReference type="InterPro" id="IPR029068">
    <property type="entry name" value="Glyas_Bleomycin-R_OHBP_Dase"/>
</dbReference>
<dbReference type="KEGG" id="kim:G3T16_05395"/>
<evidence type="ECO:0000313" key="3">
    <source>
        <dbReference type="Proteomes" id="UP000477680"/>
    </source>
</evidence>
<accession>A0A6C0TZY8</accession>
<dbReference type="AlphaFoldDB" id="A0A6C0TZY8"/>
<dbReference type="CDD" id="cd08361">
    <property type="entry name" value="PpCmtC_N"/>
    <property type="match status" value="1"/>
</dbReference>
<feature type="domain" description="VOC" evidence="1">
    <location>
        <begin position="6"/>
        <end position="119"/>
    </location>
</feature>
<keyword evidence="3" id="KW-1185">Reference proteome</keyword>
<dbReference type="RefSeq" id="WP_163494158.1">
    <property type="nucleotide sequence ID" value="NZ_CP048711.1"/>
</dbReference>
<dbReference type="InterPro" id="IPR037523">
    <property type="entry name" value="VOC_core"/>
</dbReference>
<dbReference type="SUPFAM" id="SSF54593">
    <property type="entry name" value="Glyoxalase/Bleomycin resistance protein/Dihydroxybiphenyl dioxygenase"/>
    <property type="match status" value="1"/>
</dbReference>
<proteinExistence type="predicted"/>
<evidence type="ECO:0000259" key="1">
    <source>
        <dbReference type="PROSITE" id="PS51819"/>
    </source>
</evidence>
<reference evidence="2 3" key="1">
    <citation type="submission" date="2020-02" db="EMBL/GenBank/DDBJ databases">
        <title>Genome sequencing for Kineobactrum sp. M2.</title>
        <authorList>
            <person name="Park S.-J."/>
        </authorList>
    </citation>
    <scope>NUCLEOTIDE SEQUENCE [LARGE SCALE GENOMIC DNA]</scope>
    <source>
        <strain evidence="2 3">M2</strain>
    </source>
</reference>
<dbReference type="EMBL" id="CP048711">
    <property type="protein sequence ID" value="QIB64909.1"/>
    <property type="molecule type" value="Genomic_DNA"/>
</dbReference>
<dbReference type="Pfam" id="PF00903">
    <property type="entry name" value="Glyoxalase"/>
    <property type="match status" value="2"/>
</dbReference>